<feature type="compositionally biased region" description="Basic residues" evidence="1">
    <location>
        <begin position="304"/>
        <end position="315"/>
    </location>
</feature>
<feature type="compositionally biased region" description="Low complexity" evidence="1">
    <location>
        <begin position="415"/>
        <end position="439"/>
    </location>
</feature>
<feature type="region of interest" description="Disordered" evidence="1">
    <location>
        <begin position="511"/>
        <end position="540"/>
    </location>
</feature>
<dbReference type="WBParaSite" id="EVEC_0000216501-mRNA-1">
    <property type="protein sequence ID" value="EVEC_0000216501-mRNA-1"/>
    <property type="gene ID" value="EVEC_0000216501"/>
</dbReference>
<dbReference type="Proteomes" id="UP000274131">
    <property type="component" value="Unassembled WGS sequence"/>
</dbReference>
<feature type="region of interest" description="Disordered" evidence="1">
    <location>
        <begin position="267"/>
        <end position="459"/>
    </location>
</feature>
<feature type="compositionally biased region" description="Basic and acidic residues" evidence="1">
    <location>
        <begin position="341"/>
        <end position="350"/>
    </location>
</feature>
<sequence length="589" mass="64900">MQAYSAVITPRPEEVPIKKSLLPNRDILEHQKLVIPKDFIGLNLPEDSTNIKSLTLESVSTLTLSGKGPAARAVETRGLTVRADFLKEPGEVGGGKIKRLSGDMANVGTEGNLSDFIIYSCSQEGSYECELYDQREVSFKAYLNILVENCSIQNKIIDSLKNRLAMDLKFRQLSTFKRSKGPPRRPRSSTTSPVEKKMYKPRCLNEKVRYCLIVLIVVKNLVRKIIAATKLDKQLILAKLELKVKMYTELLEIAVVLKFNVARKGSIQQGSEEVQKPKTEIKHRKKSPKSKKRHGITVKEQRSGARRRPTSKKGSKSTAKARPPSRKTAAESAELIALSPEHPERVEDAKLVQIPPSKVSGKRKRPKSSKGVLASKTAISSAGHSAVLSKMRKRTVQRLKKNAVIGEGATQQAGRLPSRRSSVSRSRSSPTSRRSSLSTTGRAEDGELRSIQDVSIAEPQQDDVKEAVLTFSQGETDGEDVRSAVVRKNVLRSQRCASLYGAKRQAAKSVVGPLHQIKSSKSRSGKTTSKAESLPHGATIKRNSDGKMCTANIVLADGRPCTVTIKIKWKRPSNHCDKSAKEPPVELPK</sequence>
<dbReference type="EMBL" id="UXUI01007278">
    <property type="protein sequence ID" value="VDD86730.1"/>
    <property type="molecule type" value="Genomic_DNA"/>
</dbReference>
<feature type="compositionally biased region" description="Basic residues" evidence="1">
    <location>
        <begin position="281"/>
        <end position="296"/>
    </location>
</feature>
<reference evidence="2 3" key="2">
    <citation type="submission" date="2018-10" db="EMBL/GenBank/DDBJ databases">
        <authorList>
            <consortium name="Pathogen Informatics"/>
        </authorList>
    </citation>
    <scope>NUCLEOTIDE SEQUENCE [LARGE SCALE GENOMIC DNA]</scope>
</reference>
<evidence type="ECO:0000313" key="2">
    <source>
        <dbReference type="EMBL" id="VDD86730.1"/>
    </source>
</evidence>
<dbReference type="AlphaFoldDB" id="A0A0N4UXA9"/>
<proteinExistence type="predicted"/>
<evidence type="ECO:0000313" key="4">
    <source>
        <dbReference type="WBParaSite" id="EVEC_0000216501-mRNA-1"/>
    </source>
</evidence>
<keyword evidence="3" id="KW-1185">Reference proteome</keyword>
<feature type="region of interest" description="Disordered" evidence="1">
    <location>
        <begin position="177"/>
        <end position="196"/>
    </location>
</feature>
<protein>
    <submittedName>
        <fullName evidence="4">Ig-like domain-containing protein</fullName>
    </submittedName>
</protein>
<feature type="compositionally biased region" description="Basic residues" evidence="1">
    <location>
        <begin position="390"/>
        <end position="401"/>
    </location>
</feature>
<accession>A0A0N4UXA9</accession>
<gene>
    <name evidence="2" type="ORF">EVEC_LOCUS1873</name>
</gene>
<name>A0A0N4UXA9_ENTVE</name>
<feature type="compositionally biased region" description="Basic residues" evidence="1">
    <location>
        <begin position="177"/>
        <end position="187"/>
    </location>
</feature>
<reference evidence="4" key="1">
    <citation type="submission" date="2016-04" db="UniProtKB">
        <authorList>
            <consortium name="WormBaseParasite"/>
        </authorList>
    </citation>
    <scope>IDENTIFICATION</scope>
</reference>
<organism evidence="4">
    <name type="scientific">Enterobius vermicularis</name>
    <name type="common">Human pinworm</name>
    <dbReference type="NCBI Taxonomy" id="51028"/>
    <lineage>
        <taxon>Eukaryota</taxon>
        <taxon>Metazoa</taxon>
        <taxon>Ecdysozoa</taxon>
        <taxon>Nematoda</taxon>
        <taxon>Chromadorea</taxon>
        <taxon>Rhabditida</taxon>
        <taxon>Spirurina</taxon>
        <taxon>Oxyuridomorpha</taxon>
        <taxon>Oxyuroidea</taxon>
        <taxon>Oxyuridae</taxon>
        <taxon>Enterobius</taxon>
    </lineage>
</organism>
<evidence type="ECO:0000313" key="3">
    <source>
        <dbReference type="Proteomes" id="UP000274131"/>
    </source>
</evidence>
<evidence type="ECO:0000256" key="1">
    <source>
        <dbReference type="SAM" id="MobiDB-lite"/>
    </source>
</evidence>